<evidence type="ECO:0000259" key="4">
    <source>
        <dbReference type="PROSITE" id="PS51745"/>
    </source>
</evidence>
<dbReference type="InterPro" id="IPR053026">
    <property type="entry name" value="CDC42_GEF"/>
</dbReference>
<evidence type="ECO:0000259" key="3">
    <source>
        <dbReference type="PROSITE" id="PS50010"/>
    </source>
</evidence>
<keyword evidence="6" id="KW-1185">Reference proteome</keyword>
<dbReference type="PROSITE" id="PS50003">
    <property type="entry name" value="PH_DOMAIN"/>
    <property type="match status" value="1"/>
</dbReference>
<dbReference type="OMA" id="CEWAREA"/>
<protein>
    <submittedName>
        <fullName evidence="5">Uncharacterized protein</fullName>
    </submittedName>
</protein>
<dbReference type="InterPro" id="IPR000219">
    <property type="entry name" value="DH_dom"/>
</dbReference>
<feature type="region of interest" description="Disordered" evidence="1">
    <location>
        <begin position="564"/>
        <end position="710"/>
    </location>
</feature>
<feature type="compositionally biased region" description="Polar residues" evidence="1">
    <location>
        <begin position="8"/>
        <end position="27"/>
    </location>
</feature>
<dbReference type="GO" id="GO:0030010">
    <property type="term" value="P:establishment of cell polarity"/>
    <property type="evidence" value="ECO:0007669"/>
    <property type="project" value="TreeGrafter"/>
</dbReference>
<feature type="region of interest" description="Disordered" evidence="1">
    <location>
        <begin position="1"/>
        <end position="27"/>
    </location>
</feature>
<dbReference type="PROSITE" id="PS50010">
    <property type="entry name" value="DH_2"/>
    <property type="match status" value="1"/>
</dbReference>
<reference evidence="5 6" key="1">
    <citation type="submission" date="2016-07" db="EMBL/GenBank/DDBJ databases">
        <title>Pervasive Adenine N6-methylation of Active Genes in Fungi.</title>
        <authorList>
            <consortium name="DOE Joint Genome Institute"/>
            <person name="Mondo S.J."/>
            <person name="Dannebaum R.O."/>
            <person name="Kuo R.C."/>
            <person name="Labutti K."/>
            <person name="Haridas S."/>
            <person name="Kuo A."/>
            <person name="Salamov A."/>
            <person name="Ahrendt S.R."/>
            <person name="Lipzen A."/>
            <person name="Sullivan W."/>
            <person name="Andreopoulos W.B."/>
            <person name="Clum A."/>
            <person name="Lindquist E."/>
            <person name="Daum C."/>
            <person name="Ramamoorthy G.K."/>
            <person name="Gryganskyi A."/>
            <person name="Culley D."/>
            <person name="Magnuson J.K."/>
            <person name="James T.Y."/>
            <person name="O'Malley M.A."/>
            <person name="Stajich J.E."/>
            <person name="Spatafora J.W."/>
            <person name="Visel A."/>
            <person name="Grigoriev I.V."/>
        </authorList>
    </citation>
    <scope>NUCLEOTIDE SEQUENCE [LARGE SCALE GENOMIC DNA]</scope>
    <source>
        <strain evidence="5 6">NRRL 2496</strain>
    </source>
</reference>
<dbReference type="Pfam" id="PF00621">
    <property type="entry name" value="RhoGEF"/>
    <property type="match status" value="1"/>
</dbReference>
<dbReference type="Gene3D" id="3.10.20.90">
    <property type="entry name" value="Phosphatidylinositol 3-kinase Catalytic Subunit, Chain A, domain 1"/>
    <property type="match status" value="1"/>
</dbReference>
<name>A0A1X2HV06_SYNRA</name>
<dbReference type="SUPFAM" id="SSF50729">
    <property type="entry name" value="PH domain-like"/>
    <property type="match status" value="1"/>
</dbReference>
<dbReference type="InterPro" id="IPR053793">
    <property type="entry name" value="PB1-like"/>
</dbReference>
<dbReference type="GO" id="GO:0031106">
    <property type="term" value="P:septin ring organization"/>
    <property type="evidence" value="ECO:0007669"/>
    <property type="project" value="TreeGrafter"/>
</dbReference>
<dbReference type="SMART" id="SM00325">
    <property type="entry name" value="RhoGEF"/>
    <property type="match status" value="1"/>
</dbReference>
<dbReference type="CDD" id="cd05992">
    <property type="entry name" value="PB1"/>
    <property type="match status" value="1"/>
</dbReference>
<dbReference type="STRING" id="13706.A0A1X2HV06"/>
<proteinExistence type="predicted"/>
<evidence type="ECO:0000256" key="1">
    <source>
        <dbReference type="SAM" id="MobiDB-lite"/>
    </source>
</evidence>
<dbReference type="InterPro" id="IPR001331">
    <property type="entry name" value="GDS_CDC24_CS"/>
</dbReference>
<dbReference type="Proteomes" id="UP000242180">
    <property type="component" value="Unassembled WGS sequence"/>
</dbReference>
<dbReference type="Pfam" id="PF00564">
    <property type="entry name" value="PB1"/>
    <property type="match status" value="1"/>
</dbReference>
<dbReference type="InterPro" id="IPR001849">
    <property type="entry name" value="PH_domain"/>
</dbReference>
<dbReference type="InterPro" id="IPR010481">
    <property type="entry name" value="Cdc24/Scd1_N"/>
</dbReference>
<dbReference type="CDD" id="cd00160">
    <property type="entry name" value="RhoGEF"/>
    <property type="match status" value="1"/>
</dbReference>
<evidence type="ECO:0000313" key="6">
    <source>
        <dbReference type="Proteomes" id="UP000242180"/>
    </source>
</evidence>
<dbReference type="InterPro" id="IPR011993">
    <property type="entry name" value="PH-like_dom_sf"/>
</dbReference>
<comment type="caution">
    <text evidence="5">The sequence shown here is derived from an EMBL/GenBank/DDBJ whole genome shotgun (WGS) entry which is preliminary data.</text>
</comment>
<feature type="domain" description="PB1" evidence="4">
    <location>
        <begin position="806"/>
        <end position="889"/>
    </location>
</feature>
<dbReference type="GO" id="GO:0043332">
    <property type="term" value="C:mating projection tip"/>
    <property type="evidence" value="ECO:0007669"/>
    <property type="project" value="TreeGrafter"/>
</dbReference>
<evidence type="ECO:0000313" key="5">
    <source>
        <dbReference type="EMBL" id="ORZ03399.1"/>
    </source>
</evidence>
<dbReference type="InterPro" id="IPR036872">
    <property type="entry name" value="CH_dom_sf"/>
</dbReference>
<organism evidence="5 6">
    <name type="scientific">Syncephalastrum racemosum</name>
    <name type="common">Filamentous fungus</name>
    <dbReference type="NCBI Taxonomy" id="13706"/>
    <lineage>
        <taxon>Eukaryota</taxon>
        <taxon>Fungi</taxon>
        <taxon>Fungi incertae sedis</taxon>
        <taxon>Mucoromycota</taxon>
        <taxon>Mucoromycotina</taxon>
        <taxon>Mucoromycetes</taxon>
        <taxon>Mucorales</taxon>
        <taxon>Syncephalastraceae</taxon>
        <taxon>Syncephalastrum</taxon>
    </lineage>
</organism>
<dbReference type="Pfam" id="PF06395">
    <property type="entry name" value="CDC24"/>
    <property type="match status" value="1"/>
</dbReference>
<sequence length="893" mass="100552">MQVAVDNYNHNTKYSTRTNTNANHTQIASGSPIHASFRTSGSASADNNCIIGNDSVLNRQSKGCLSLYHQCRQVLRGLAAVPGFSNYLEDAERQPINDPVSKLWNICRQGSSLCLLFNTLQPKSPISFLQEGSSLKPKACVYHFIIACRNQLGFDQGSLFTLSDLFQDDTNGFVKVVITIQHILEMLHHNDIIDIQSSSSSSSAPADPNSPNDIRGKVVFELLETERKYVQDLESLQHYMREAQEQKILPPDTLHQLFGNLNALVDFQRRFLIQAEDNADRSPQEQHFGYLFIQLEEAFGVYEPFCANSLTAQQLVVQERSKLEKLSSILDPGYELPSILIKPVQRICKYPLLLQEMIKSTPEDWSNYEEMEVGLETVRRIASKVNETMRREENNLVFEELKARIDYGDKDYDVDRAGRLLLHDKFMLYRSGRGQEMLVYLFETALVICKEDGKESNKKVNAISISSRKNKKLKDDTIHLRGVIFVSKIAQAANITQNGEWTLRVFWSEKEPQPHNLQSFSLRSFEIKCRNEDHLQQWESTLNKLIQKEKRLSRESRALAEAQALKQYQHHQQQPATMPRAPARSHREQNFASTTYDCGNDDIEDDAADGDGYSDMESIGDQQDSVRRFRSQSHGVWRSPESSTSTDRRQLAMSTPASRYGATCNVPGMTLPPLPRDSTEDSPPLSNPSSPMLSSFQSPSTRASSYSSHSSAGSCLSYAAQRRSNRESNGHLLAAEMIGHSMMSGDSHLIPPSSSDDYHGADGYDTRIRSHSNASAYTMDFDSPDSSAVMTANSRTPYHVEEPLSNVKVKLNFLGEIYVVVVPLTIEYAELLERITRKIQQCGRTLSRETVGLKYEDEDGDLITISSDEDLQLGFESRGFSNTVSFLVTTVSS</sequence>
<feature type="region of interest" description="Disordered" evidence="1">
    <location>
        <begin position="744"/>
        <end position="765"/>
    </location>
</feature>
<dbReference type="SUPFAM" id="SSF47576">
    <property type="entry name" value="Calponin-homology domain, CH-domain"/>
    <property type="match status" value="1"/>
</dbReference>
<dbReference type="PANTHER" id="PTHR47339:SF1">
    <property type="entry name" value="CELL DIVISION CONTROL PROTEIN 24"/>
    <property type="match status" value="1"/>
</dbReference>
<dbReference type="Gene3D" id="2.30.29.30">
    <property type="entry name" value="Pleckstrin-homology domain (PH domain)/Phosphotyrosine-binding domain (PTB)"/>
    <property type="match status" value="1"/>
</dbReference>
<dbReference type="OrthoDB" id="1594986at2759"/>
<dbReference type="Gene3D" id="1.10.418.10">
    <property type="entry name" value="Calponin-like domain"/>
    <property type="match status" value="1"/>
</dbReference>
<dbReference type="InterPro" id="IPR035899">
    <property type="entry name" value="DBL_dom_sf"/>
</dbReference>
<dbReference type="AlphaFoldDB" id="A0A1X2HV06"/>
<accession>A0A1X2HV06</accession>
<dbReference type="GO" id="GO:0000935">
    <property type="term" value="C:division septum"/>
    <property type="evidence" value="ECO:0007669"/>
    <property type="project" value="TreeGrafter"/>
</dbReference>
<dbReference type="Gene3D" id="1.20.900.10">
    <property type="entry name" value="Dbl homology (DH) domain"/>
    <property type="match status" value="1"/>
</dbReference>
<feature type="compositionally biased region" description="Basic and acidic residues" evidence="1">
    <location>
        <begin position="756"/>
        <end position="765"/>
    </location>
</feature>
<dbReference type="GO" id="GO:0005737">
    <property type="term" value="C:cytoplasm"/>
    <property type="evidence" value="ECO:0007669"/>
    <property type="project" value="TreeGrafter"/>
</dbReference>
<dbReference type="PROSITE" id="PS51745">
    <property type="entry name" value="PB1"/>
    <property type="match status" value="1"/>
</dbReference>
<dbReference type="GO" id="GO:0005085">
    <property type="term" value="F:guanyl-nucleotide exchange factor activity"/>
    <property type="evidence" value="ECO:0007669"/>
    <property type="project" value="InterPro"/>
</dbReference>
<feature type="domain" description="PH" evidence="2">
    <location>
        <begin position="413"/>
        <end position="547"/>
    </location>
</feature>
<dbReference type="CDD" id="cd00014">
    <property type="entry name" value="CH_SF"/>
    <property type="match status" value="1"/>
</dbReference>
<dbReference type="InterPro" id="IPR000270">
    <property type="entry name" value="PB1_dom"/>
</dbReference>
<dbReference type="GO" id="GO:0005634">
    <property type="term" value="C:nucleus"/>
    <property type="evidence" value="ECO:0007669"/>
    <property type="project" value="TreeGrafter"/>
</dbReference>
<dbReference type="GO" id="GO:0035556">
    <property type="term" value="P:intracellular signal transduction"/>
    <property type="evidence" value="ECO:0007669"/>
    <property type="project" value="InterPro"/>
</dbReference>
<feature type="domain" description="DH" evidence="3">
    <location>
        <begin position="214"/>
        <end position="388"/>
    </location>
</feature>
<evidence type="ECO:0000259" key="2">
    <source>
        <dbReference type="PROSITE" id="PS50003"/>
    </source>
</evidence>
<dbReference type="InParanoid" id="A0A1X2HV06"/>
<dbReference type="EMBL" id="MCGN01000001">
    <property type="protein sequence ID" value="ORZ03399.1"/>
    <property type="molecule type" value="Genomic_DNA"/>
</dbReference>
<dbReference type="Pfam" id="PF15411">
    <property type="entry name" value="PH_10"/>
    <property type="match status" value="1"/>
</dbReference>
<dbReference type="FunCoup" id="A0A1X2HV06">
    <property type="interactions" value="84"/>
</dbReference>
<feature type="compositionally biased region" description="Low complexity" evidence="1">
    <location>
        <begin position="682"/>
        <end position="710"/>
    </location>
</feature>
<dbReference type="SUPFAM" id="SSF48065">
    <property type="entry name" value="DBL homology domain (DH-domain)"/>
    <property type="match status" value="1"/>
</dbReference>
<dbReference type="SUPFAM" id="SSF54277">
    <property type="entry name" value="CAD &amp; PB1 domains"/>
    <property type="match status" value="1"/>
</dbReference>
<dbReference type="PROSITE" id="PS00741">
    <property type="entry name" value="DH_1"/>
    <property type="match status" value="1"/>
</dbReference>
<feature type="compositionally biased region" description="Acidic residues" evidence="1">
    <location>
        <begin position="599"/>
        <end position="614"/>
    </location>
</feature>
<dbReference type="PANTHER" id="PTHR47339">
    <property type="entry name" value="CELL DIVISION CONTROL PROTEIN 24"/>
    <property type="match status" value="1"/>
</dbReference>
<gene>
    <name evidence="5" type="ORF">BCR43DRAFT_483293</name>
</gene>
<dbReference type="SMART" id="SM00233">
    <property type="entry name" value="PH"/>
    <property type="match status" value="1"/>
</dbReference>
<dbReference type="SMART" id="SM00666">
    <property type="entry name" value="PB1"/>
    <property type="match status" value="1"/>
</dbReference>